<keyword evidence="12" id="KW-0175">Coiled coil</keyword>
<keyword evidence="7" id="KW-0288">FMN</keyword>
<dbReference type="FunCoup" id="C9QPK7">
    <property type="interactions" value="553"/>
</dbReference>
<dbReference type="EMBL" id="HE601438">
    <property type="protein sequence ID" value="CBG92367.1"/>
    <property type="molecule type" value="Genomic_DNA"/>
</dbReference>
<dbReference type="eggNOG" id="KOG4552">
    <property type="taxonomic scope" value="Eukaryota"/>
</dbReference>
<evidence type="ECO:0000256" key="12">
    <source>
        <dbReference type="SAM" id="Coils"/>
    </source>
</evidence>
<evidence type="ECO:0000256" key="5">
    <source>
        <dbReference type="ARBA" id="ARBA00022490"/>
    </source>
</evidence>
<protein>
    <recommendedName>
        <fullName evidence="11">Cyanocobalamin reductase (cyanide-eliminating)</fullName>
    </recommendedName>
</protein>
<evidence type="ECO:0000256" key="2">
    <source>
        <dbReference type="ARBA" id="ARBA00001974"/>
    </source>
</evidence>
<keyword evidence="9" id="KW-0521">NADP</keyword>
<keyword evidence="8" id="KW-0274">FAD</keyword>
<dbReference type="GO" id="GO:0005737">
    <property type="term" value="C:cytoplasm"/>
    <property type="evidence" value="ECO:0000318"/>
    <property type="project" value="GO_Central"/>
</dbReference>
<dbReference type="AlphaFoldDB" id="C9QPK7"/>
<evidence type="ECO:0000313" key="13">
    <source>
        <dbReference type="EMBL" id="CBG92367.1"/>
    </source>
</evidence>
<dbReference type="WormBase" id="CBG28142">
    <property type="protein sequence ID" value="CBP37600"/>
    <property type="gene ID" value="WBGene00194763"/>
    <property type="gene designation" value="Cbr-cblc-1"/>
</dbReference>
<proteinExistence type="inferred from homology"/>
<name>C9QPK7_CAEBR</name>
<comment type="subcellular location">
    <subcellularLocation>
        <location evidence="3">Cytoplasm</location>
    </subcellularLocation>
</comment>
<dbReference type="PANTHER" id="PTHR31457">
    <property type="entry name" value="METHYLMALONIC ACIDURIA AND HOMOCYSTINURIA TYPE C PROTEIN"/>
    <property type="match status" value="1"/>
</dbReference>
<evidence type="ECO:0000256" key="6">
    <source>
        <dbReference type="ARBA" id="ARBA00022630"/>
    </source>
</evidence>
<evidence type="ECO:0000256" key="10">
    <source>
        <dbReference type="ARBA" id="ARBA00023002"/>
    </source>
</evidence>
<evidence type="ECO:0000256" key="1">
    <source>
        <dbReference type="ARBA" id="ARBA00001917"/>
    </source>
</evidence>
<dbReference type="GO" id="GO:0071949">
    <property type="term" value="F:FAD binding"/>
    <property type="evidence" value="ECO:0000318"/>
    <property type="project" value="GO_Central"/>
</dbReference>
<evidence type="ECO:0000313" key="15">
    <source>
        <dbReference type="WormBase" id="CBG28142"/>
    </source>
</evidence>
<dbReference type="CDD" id="cd12959">
    <property type="entry name" value="MMACHC-like"/>
    <property type="match status" value="1"/>
</dbReference>
<evidence type="ECO:0000256" key="4">
    <source>
        <dbReference type="ARBA" id="ARBA00007762"/>
    </source>
</evidence>
<reference evidence="13 14" key="2">
    <citation type="journal article" date="2011" name="PLoS Genet.">
        <title>Caenorhabditis briggsae recombinant inbred line genotypes reveal inter-strain incompatibility and the evolution of recombination.</title>
        <authorList>
            <person name="Ross J.A."/>
            <person name="Koboldt D.C."/>
            <person name="Staisch J.E."/>
            <person name="Chamberlin H.M."/>
            <person name="Gupta B.P."/>
            <person name="Miller R.D."/>
            <person name="Baird S.E."/>
            <person name="Haag E.S."/>
        </authorList>
    </citation>
    <scope>NUCLEOTIDE SEQUENCE [LARGE SCALE GENOMIC DNA]</scope>
    <source>
        <strain evidence="13 14">AF16</strain>
    </source>
</reference>
<evidence type="ECO:0000256" key="7">
    <source>
        <dbReference type="ARBA" id="ARBA00022643"/>
    </source>
</evidence>
<dbReference type="STRING" id="6238.C9QPK7"/>
<evidence type="ECO:0000313" key="14">
    <source>
        <dbReference type="Proteomes" id="UP000008549"/>
    </source>
</evidence>
<keyword evidence="14" id="KW-1185">Reference proteome</keyword>
<dbReference type="GO" id="GO:0031419">
    <property type="term" value="F:cobalamin binding"/>
    <property type="evidence" value="ECO:0007669"/>
    <property type="project" value="EnsemblMetazoa"/>
</dbReference>
<organism evidence="13 14">
    <name type="scientific">Caenorhabditis briggsae</name>
    <dbReference type="NCBI Taxonomy" id="6238"/>
    <lineage>
        <taxon>Eukaryota</taxon>
        <taxon>Metazoa</taxon>
        <taxon>Ecdysozoa</taxon>
        <taxon>Nematoda</taxon>
        <taxon>Chromadorea</taxon>
        <taxon>Rhabditida</taxon>
        <taxon>Rhabditina</taxon>
        <taxon>Rhabditomorpha</taxon>
        <taxon>Rhabditoidea</taxon>
        <taxon>Rhabditidae</taxon>
        <taxon>Peloderinae</taxon>
        <taxon>Caenorhabditis</taxon>
    </lineage>
</organism>
<dbReference type="InParanoid" id="C9QPK7"/>
<dbReference type="OMA" id="FQVGWYN"/>
<evidence type="ECO:0000256" key="9">
    <source>
        <dbReference type="ARBA" id="ARBA00022857"/>
    </source>
</evidence>
<evidence type="ECO:0000256" key="8">
    <source>
        <dbReference type="ARBA" id="ARBA00022827"/>
    </source>
</evidence>
<evidence type="ECO:0000256" key="3">
    <source>
        <dbReference type="ARBA" id="ARBA00004496"/>
    </source>
</evidence>
<comment type="cofactor">
    <cofactor evidence="1">
        <name>FMN</name>
        <dbReference type="ChEBI" id="CHEBI:58210"/>
    </cofactor>
</comment>
<comment type="cofactor">
    <cofactor evidence="2">
        <name>FAD</name>
        <dbReference type="ChEBI" id="CHEBI:57692"/>
    </cofactor>
</comment>
<dbReference type="InterPro" id="IPR032037">
    <property type="entry name" value="MMACHC"/>
</dbReference>
<comment type="similarity">
    <text evidence="4">Belongs to the MMACHC family.</text>
</comment>
<dbReference type="HOGENOM" id="CLU_095722_0_0_1"/>
<evidence type="ECO:0000256" key="11">
    <source>
        <dbReference type="ARBA" id="ARBA00031313"/>
    </source>
</evidence>
<feature type="coiled-coil region" evidence="12">
    <location>
        <begin position="88"/>
        <end position="115"/>
    </location>
</feature>
<dbReference type="GO" id="GO:0033787">
    <property type="term" value="F:cyanocobalamin reductase (cyanide-eliminating) (NADP+) activity"/>
    <property type="evidence" value="ECO:0000318"/>
    <property type="project" value="GO_Central"/>
</dbReference>
<dbReference type="Pfam" id="PF16690">
    <property type="entry name" value="MMACHC"/>
    <property type="match status" value="1"/>
</dbReference>
<dbReference type="Proteomes" id="UP000008549">
    <property type="component" value="Unassembled WGS sequence"/>
</dbReference>
<keyword evidence="5" id="KW-0963">Cytoplasm</keyword>
<dbReference type="GO" id="GO:0032451">
    <property type="term" value="F:demethylase activity"/>
    <property type="evidence" value="ECO:0000318"/>
    <property type="project" value="GO_Central"/>
</dbReference>
<keyword evidence="10" id="KW-0560">Oxidoreductase</keyword>
<dbReference type="PANTHER" id="PTHR31457:SF2">
    <property type="entry name" value="CYANOCOBALAMIN REDUCTASE _ ALKYLCOBALAMIN DEALKYLASE"/>
    <property type="match status" value="1"/>
</dbReference>
<sequence>MERAESIKKAVDQHLPSKDGFETHMFRIGSYNRSVGDPFSLPYDDSTMALLILSTPDMFDVAFRKWVVQKTMEFGSFDMSEFVSSPIQSFLEDRLEDLSEKLQSVEENFEILHDYMTPQRRPKILMQTCGHVAGAAFYYQPCHFQEDGLAWPSSGRMGPNLKFIGLSLHPIYGGHFAFRSVLIFPNVLIPDFKESVPLPILKEASEVRTALEKFNYNWKDSGFRDFGNPARRYSTTQMEFFGRPVAERWEVLRPWIEGGAKHID</sequence>
<gene>
    <name evidence="15" type="primary">cblc-1</name>
    <name evidence="13 15" type="ORF">CBG28142</name>
    <name evidence="13" type="ORF">CBG_28142</name>
</gene>
<dbReference type="GO" id="GO:0009235">
    <property type="term" value="P:cobalamin metabolic process"/>
    <property type="evidence" value="ECO:0000318"/>
    <property type="project" value="GO_Central"/>
</dbReference>
<reference evidence="13 14" key="1">
    <citation type="journal article" date="2003" name="PLoS Biol.">
        <title>The genome sequence of Caenorhabditis briggsae: a platform for comparative genomics.</title>
        <authorList>
            <person name="Stein L.D."/>
            <person name="Bao Z."/>
            <person name="Blasiar D."/>
            <person name="Blumenthal T."/>
            <person name="Brent M.R."/>
            <person name="Chen N."/>
            <person name="Chinwalla A."/>
            <person name="Clarke L."/>
            <person name="Clee C."/>
            <person name="Coghlan A."/>
            <person name="Coulson A."/>
            <person name="D'Eustachio P."/>
            <person name="Fitch D.H."/>
            <person name="Fulton L.A."/>
            <person name="Fulton R.E."/>
            <person name="Griffiths-Jones S."/>
            <person name="Harris T.W."/>
            <person name="Hillier L.W."/>
            <person name="Kamath R."/>
            <person name="Kuwabara P.E."/>
            <person name="Mardis E.R."/>
            <person name="Marra M.A."/>
            <person name="Miner T.L."/>
            <person name="Minx P."/>
            <person name="Mullikin J.C."/>
            <person name="Plumb R.W."/>
            <person name="Rogers J."/>
            <person name="Schein J.E."/>
            <person name="Sohrmann M."/>
            <person name="Spieth J."/>
            <person name="Stajich J.E."/>
            <person name="Wei C."/>
            <person name="Willey D."/>
            <person name="Wilson R.K."/>
            <person name="Durbin R."/>
            <person name="Waterston R.H."/>
        </authorList>
    </citation>
    <scope>NUCLEOTIDE SEQUENCE [LARGE SCALE GENOMIC DNA]</scope>
    <source>
        <strain evidence="13 14">AF16</strain>
    </source>
</reference>
<keyword evidence="6" id="KW-0285">Flavoprotein</keyword>
<accession>C9QPK7</accession>